<reference evidence="7 8" key="1">
    <citation type="submission" date="2017-05" db="EMBL/GenBank/DDBJ databases">
        <authorList>
            <person name="Varghese N."/>
            <person name="Submissions S."/>
        </authorList>
    </citation>
    <scope>NUCLEOTIDE SEQUENCE [LARGE SCALE GENOMIC DNA]</scope>
    <source>
        <strain evidence="7 8">DSM 16304</strain>
    </source>
</reference>
<feature type="transmembrane region" description="Helical" evidence="6">
    <location>
        <begin position="364"/>
        <end position="383"/>
    </location>
</feature>
<keyword evidence="8" id="KW-1185">Reference proteome</keyword>
<comment type="similarity">
    <text evidence="2">Belongs to the UPF0754 family.</text>
</comment>
<dbReference type="Proteomes" id="UP000317315">
    <property type="component" value="Unassembled WGS sequence"/>
</dbReference>
<proteinExistence type="inferred from homology"/>
<keyword evidence="4 6" id="KW-1133">Transmembrane helix</keyword>
<sequence length="384" mass="44815">MVNYIVPPVVGALIGYFTNYIAVKMIFKPYRAYYVFGRRVPFTPGLIPSKREKISEAIAKVVKENLLTEEVIRSRLNEEEVRKSLLILTERMFSKFEDRAEELFLTFFERFSEREIGDYVDFSFIEGELEGLVDLIVRGINGKRVEELLPEKFKGELEKIIDEKIEELVNLLIEEAEKPEFRDVVYSLIRENLEKLRGILPILTDKLVSSFSEKATDYVTSLIERSAESPEFRLKISKLLWTKVQELLRKEINTDSKGWLKVRDFLKRALKGYLDQIRKKRFSDEERKKLSSEISKFVVWFVGRYRKELSEIVSSELLKVIEVELPVIMKALDIEGIVKNKIDSLPIEEVEEIILKIISEELKYITLMGGILGFFIGALQIFFI</sequence>
<name>A0A521DWQ9_9BACT</name>
<evidence type="ECO:0000256" key="3">
    <source>
        <dbReference type="ARBA" id="ARBA00022692"/>
    </source>
</evidence>
<accession>A0A521DWQ9</accession>
<gene>
    <name evidence="7" type="ORF">SAMN06269117_12615</name>
</gene>
<dbReference type="PANTHER" id="PTHR35791:SF1">
    <property type="entry name" value="UPF0754 MEMBRANE PROTEIN YHEB"/>
    <property type="match status" value="1"/>
</dbReference>
<evidence type="ECO:0000313" key="8">
    <source>
        <dbReference type="Proteomes" id="UP000317315"/>
    </source>
</evidence>
<dbReference type="RefSeq" id="WP_185954301.1">
    <property type="nucleotide sequence ID" value="NZ_FXTM01000026.1"/>
</dbReference>
<dbReference type="GO" id="GO:0012505">
    <property type="term" value="C:endomembrane system"/>
    <property type="evidence" value="ECO:0007669"/>
    <property type="project" value="UniProtKB-SubCell"/>
</dbReference>
<evidence type="ECO:0000256" key="2">
    <source>
        <dbReference type="ARBA" id="ARBA00008053"/>
    </source>
</evidence>
<evidence type="ECO:0000313" key="7">
    <source>
        <dbReference type="EMBL" id="SMO75521.1"/>
    </source>
</evidence>
<dbReference type="EMBL" id="FXTM01000026">
    <property type="protein sequence ID" value="SMO75521.1"/>
    <property type="molecule type" value="Genomic_DNA"/>
</dbReference>
<dbReference type="AlphaFoldDB" id="A0A521DWQ9"/>
<dbReference type="InterPro" id="IPR007383">
    <property type="entry name" value="DUF445"/>
</dbReference>
<evidence type="ECO:0000256" key="4">
    <source>
        <dbReference type="ARBA" id="ARBA00022989"/>
    </source>
</evidence>
<organism evidence="7 8">
    <name type="scientific">Balnearium lithotrophicum</name>
    <dbReference type="NCBI Taxonomy" id="223788"/>
    <lineage>
        <taxon>Bacteria</taxon>
        <taxon>Pseudomonadati</taxon>
        <taxon>Aquificota</taxon>
        <taxon>Aquificia</taxon>
        <taxon>Desulfurobacteriales</taxon>
        <taxon>Desulfurobacteriaceae</taxon>
        <taxon>Balnearium</taxon>
    </lineage>
</organism>
<evidence type="ECO:0000256" key="6">
    <source>
        <dbReference type="SAM" id="Phobius"/>
    </source>
</evidence>
<protein>
    <submittedName>
        <fullName evidence="7">Uncharacterized membrane protein YheB, UPF0754 family</fullName>
    </submittedName>
</protein>
<keyword evidence="3 6" id="KW-0812">Transmembrane</keyword>
<dbReference type="Pfam" id="PF04286">
    <property type="entry name" value="DUF445"/>
    <property type="match status" value="1"/>
</dbReference>
<keyword evidence="5 6" id="KW-0472">Membrane</keyword>
<evidence type="ECO:0000256" key="1">
    <source>
        <dbReference type="ARBA" id="ARBA00004308"/>
    </source>
</evidence>
<dbReference type="PANTHER" id="PTHR35791">
    <property type="entry name" value="UPF0754 MEMBRANE PROTEIN YHEB"/>
    <property type="match status" value="1"/>
</dbReference>
<evidence type="ECO:0000256" key="5">
    <source>
        <dbReference type="ARBA" id="ARBA00023136"/>
    </source>
</evidence>
<comment type="subcellular location">
    <subcellularLocation>
        <location evidence="1">Endomembrane system</location>
    </subcellularLocation>
</comment>
<feature type="transmembrane region" description="Helical" evidence="6">
    <location>
        <begin position="6"/>
        <end position="23"/>
    </location>
</feature>